<accession>A0A059FM85</accession>
<evidence type="ECO:0000259" key="1">
    <source>
        <dbReference type="PROSITE" id="PS50404"/>
    </source>
</evidence>
<proteinExistence type="predicted"/>
<dbReference type="EMBL" id="ARYK01000005">
    <property type="protein sequence ID" value="KCZ91795.1"/>
    <property type="molecule type" value="Genomic_DNA"/>
</dbReference>
<dbReference type="InterPro" id="IPR036282">
    <property type="entry name" value="Glutathione-S-Trfase_C_sf"/>
</dbReference>
<dbReference type="Proteomes" id="UP000025171">
    <property type="component" value="Unassembled WGS sequence"/>
</dbReference>
<dbReference type="STRING" id="1280950.HJO_11777"/>
<gene>
    <name evidence="2" type="ORF">HJO_11777</name>
</gene>
<dbReference type="PANTHER" id="PTHR12289:SF67">
    <property type="match status" value="1"/>
</dbReference>
<dbReference type="GO" id="GO:0005737">
    <property type="term" value="C:cytoplasm"/>
    <property type="evidence" value="ECO:0007669"/>
    <property type="project" value="TreeGrafter"/>
</dbReference>
<dbReference type="PATRIC" id="fig|1280950.3.peg.2361"/>
<dbReference type="CDD" id="cd00570">
    <property type="entry name" value="GST_N_family"/>
    <property type="match status" value="1"/>
</dbReference>
<feature type="domain" description="GST N-terminal" evidence="1">
    <location>
        <begin position="6"/>
        <end position="85"/>
    </location>
</feature>
<dbReference type="AlphaFoldDB" id="A0A059FM85"/>
<organism evidence="2 3">
    <name type="scientific">Hyphomonas johnsonii MHS-2</name>
    <dbReference type="NCBI Taxonomy" id="1280950"/>
    <lineage>
        <taxon>Bacteria</taxon>
        <taxon>Pseudomonadati</taxon>
        <taxon>Pseudomonadota</taxon>
        <taxon>Alphaproteobacteria</taxon>
        <taxon>Hyphomonadales</taxon>
        <taxon>Hyphomonadaceae</taxon>
        <taxon>Hyphomonas</taxon>
    </lineage>
</organism>
<dbReference type="CDD" id="cd00299">
    <property type="entry name" value="GST_C_family"/>
    <property type="match status" value="1"/>
</dbReference>
<dbReference type="InterPro" id="IPR004045">
    <property type="entry name" value="Glutathione_S-Trfase_N"/>
</dbReference>
<dbReference type="Gene3D" id="1.20.1050.10">
    <property type="match status" value="2"/>
</dbReference>
<evidence type="ECO:0000313" key="2">
    <source>
        <dbReference type="EMBL" id="KCZ91795.1"/>
    </source>
</evidence>
<dbReference type="InterPro" id="IPR036249">
    <property type="entry name" value="Thioredoxin-like_sf"/>
</dbReference>
<dbReference type="Gene3D" id="3.40.30.10">
    <property type="entry name" value="Glutaredoxin"/>
    <property type="match status" value="1"/>
</dbReference>
<dbReference type="Pfam" id="PF13410">
    <property type="entry name" value="GST_C_2"/>
    <property type="match status" value="1"/>
</dbReference>
<dbReference type="SUPFAM" id="SSF47616">
    <property type="entry name" value="GST C-terminal domain-like"/>
    <property type="match status" value="1"/>
</dbReference>
<name>A0A059FM85_9PROT</name>
<dbReference type="eggNOG" id="COG0625">
    <property type="taxonomic scope" value="Bacteria"/>
</dbReference>
<reference evidence="2 3" key="1">
    <citation type="journal article" date="2014" name="Antonie Van Leeuwenhoek">
        <title>Hyphomonas beringensis sp. nov. and Hyphomonas chukchiensis sp. nov., isolated from surface seawater of the Bering Sea and Chukchi Sea.</title>
        <authorList>
            <person name="Li C."/>
            <person name="Lai Q."/>
            <person name="Li G."/>
            <person name="Dong C."/>
            <person name="Wang J."/>
            <person name="Liao Y."/>
            <person name="Shao Z."/>
        </authorList>
    </citation>
    <scope>NUCLEOTIDE SEQUENCE [LARGE SCALE GENOMIC DNA]</scope>
    <source>
        <strain evidence="2 3">MHS-2</strain>
    </source>
</reference>
<evidence type="ECO:0000313" key="3">
    <source>
        <dbReference type="Proteomes" id="UP000025171"/>
    </source>
</evidence>
<keyword evidence="3" id="KW-1185">Reference proteome</keyword>
<dbReference type="PANTHER" id="PTHR12289">
    <property type="entry name" value="METAXIN RELATED"/>
    <property type="match status" value="1"/>
</dbReference>
<comment type="caution">
    <text evidence="2">The sequence shown here is derived from an EMBL/GenBank/DDBJ whole genome shotgun (WGS) entry which is preliminary data.</text>
</comment>
<dbReference type="InterPro" id="IPR050931">
    <property type="entry name" value="Mito_Protein_Transport_Metaxin"/>
</dbReference>
<dbReference type="PROSITE" id="PS50404">
    <property type="entry name" value="GST_NTER"/>
    <property type="match status" value="1"/>
</dbReference>
<dbReference type="SUPFAM" id="SSF52833">
    <property type="entry name" value="Thioredoxin-like"/>
    <property type="match status" value="1"/>
</dbReference>
<protein>
    <recommendedName>
        <fullName evidence="1">GST N-terminal domain-containing protein</fullName>
    </recommendedName>
</protein>
<sequence length="335" mass="37180">MSILMTDYRLFGADTSPYSLKVRSFLRYKGVGFEWIPRSRNNEPDFQANAQTLATVPLLVSPQRPVSQDSTAILSALEADHPEPSTVPDDAACAALALVLEDYGDEWLNKCMFQQRWGQSPDREAAALRVLTQLYDGKPPRARKAPQKQIAERMAARLPLVGAGAENSETLESSYRRFALRLNTHLQDHLFIFGGRPSVADFSIAAQFQQMLLDPTPSVWLNDRAPFVTAWCEHMEDPKAGGPFEDLAALESTLVPLFDGELAVTYLPWASANAASASRNRKRFSATLADGLFEQATQRYAARSFEAVRKAVSEMKDNTPLQEFLESASANKYIG</sequence>
<dbReference type="Pfam" id="PF13417">
    <property type="entry name" value="GST_N_3"/>
    <property type="match status" value="1"/>
</dbReference>